<dbReference type="Pfam" id="PF00270">
    <property type="entry name" value="DEAD"/>
    <property type="match status" value="1"/>
</dbReference>
<dbReference type="SUPFAM" id="SSF52540">
    <property type="entry name" value="P-loop containing nucleoside triphosphate hydrolases"/>
    <property type="match status" value="1"/>
</dbReference>
<dbReference type="AlphaFoldDB" id="A0A448MXF8"/>
<keyword evidence="1" id="KW-0547">Nucleotide-binding</keyword>
<proteinExistence type="predicted"/>
<reference evidence="7 8" key="1">
    <citation type="submission" date="2018-12" db="EMBL/GenBank/DDBJ databases">
        <authorList>
            <consortium name="Pathogen Informatics"/>
        </authorList>
    </citation>
    <scope>NUCLEOTIDE SEQUENCE [LARGE SCALE GENOMIC DNA]</scope>
    <source>
        <strain evidence="7 8">NCTC12967</strain>
    </source>
</reference>
<dbReference type="EMBL" id="LR134406">
    <property type="protein sequence ID" value="VEH69816.1"/>
    <property type="molecule type" value="Genomic_DNA"/>
</dbReference>
<keyword evidence="4" id="KW-0067">ATP-binding</keyword>
<keyword evidence="8" id="KW-1185">Reference proteome</keyword>
<protein>
    <submittedName>
        <fullName evidence="7">Ski2-like helicase</fullName>
    </submittedName>
</protein>
<dbReference type="RefSeq" id="WP_061787122.1">
    <property type="nucleotide sequence ID" value="NZ_CAUVFX010000004.1"/>
</dbReference>
<sequence length="843" mass="92670">MTNLSDLLPRDPSPDALLDVFTEWVESSGISLYPHQEESLLAVLAGDNVIVTTPTGSGKSLIALGAHFAALAEGRRTWYTAPIKALVNEKFFALCEAFGAERVGMVTGDASVNADAPIVCCTAEILANLALREGRGADAGQVVMDEFHFLAEPERGWAWQVPLVELPQAQFVIMSATLGDVTALADDLTRRTGRETAVIGGATRPVPLTYRWSLAPLHETIAEIVETHQAPVYIVHPTQGAAVEQATALLSQGVVRKAGAAVPEELKQAISGFPFAGGFGATLSKLLRGGIGVHHAGMLPRYRRLVEQLAQRGLLAVICGTDTLGVGINVPIRTVLFSSLTKFDGRRQRVLRSREFHQIAGRAGRAGFDSIGNVVAQAPEHEVENARILAKHQGDEKKLRSVRRKKPPEGFVNYTQATFTKLIDSSPEQLHARMRISHALLLNLLQRDEETGVAVARLIDSTNPEPKARRAMLRRAAGLGRSLLRAEVITRLPEPTPGGRRYRLNVDLQRDFALNQPLSAFALAVVETLDPGSPDYALDVVSVIEATLEDPRVVLLAQQFRARGQAVAEMKADGWDYEERMEALEEITWPQPLAELLEQAHIEYSVAHPWLSETPVSPKSVVRDMYAQGMTFGEYVAHYKLQRTEGLLLRYLTDAYRALRQSIPEGLRTGELEDLIAWLGEITRLVDSSLLDEWNELAALAGVPVEQRAEVAPPARPVTGNERAFRVMVRNAMWRRVELCADDDVDGLTALTSGDPMTRQRWDDALGDYWDEHEDIGVGADARGPAFFVVEPRRGGRLWEVRQIIDDPAGNRDWSIFATVDLDACDEAGELVLRTLDFSRLDG</sequence>
<dbReference type="InterPro" id="IPR001650">
    <property type="entry name" value="Helicase_C-like"/>
</dbReference>
<dbReference type="PROSITE" id="PS51192">
    <property type="entry name" value="HELICASE_ATP_BIND_1"/>
    <property type="match status" value="1"/>
</dbReference>
<dbReference type="PANTHER" id="PTHR12131:SF1">
    <property type="entry name" value="ATP-DEPENDENT RNA HELICASE SUPV3L1, MITOCHONDRIAL-RELATED"/>
    <property type="match status" value="1"/>
</dbReference>
<dbReference type="SMART" id="SM00487">
    <property type="entry name" value="DEXDc"/>
    <property type="match status" value="1"/>
</dbReference>
<dbReference type="Gene3D" id="3.40.50.300">
    <property type="entry name" value="P-loop containing nucleotide triphosphate hydrolases"/>
    <property type="match status" value="2"/>
</dbReference>
<dbReference type="GO" id="GO:0005524">
    <property type="term" value="F:ATP binding"/>
    <property type="evidence" value="ECO:0007669"/>
    <property type="project" value="UniProtKB-KW"/>
</dbReference>
<evidence type="ECO:0000259" key="6">
    <source>
        <dbReference type="PROSITE" id="PS51194"/>
    </source>
</evidence>
<dbReference type="PROSITE" id="PS51194">
    <property type="entry name" value="HELICASE_CTER"/>
    <property type="match status" value="1"/>
</dbReference>
<evidence type="ECO:0000259" key="5">
    <source>
        <dbReference type="PROSITE" id="PS51192"/>
    </source>
</evidence>
<evidence type="ECO:0000256" key="3">
    <source>
        <dbReference type="ARBA" id="ARBA00022806"/>
    </source>
</evidence>
<feature type="domain" description="Helicase C-terminal" evidence="6">
    <location>
        <begin position="216"/>
        <end position="410"/>
    </location>
</feature>
<gene>
    <name evidence="7" type="ORF">NCTC12967_01094</name>
</gene>
<dbReference type="InterPro" id="IPR014001">
    <property type="entry name" value="Helicase_ATP-bd"/>
</dbReference>
<evidence type="ECO:0000313" key="7">
    <source>
        <dbReference type="EMBL" id="VEH69816.1"/>
    </source>
</evidence>
<keyword evidence="2" id="KW-0378">Hydrolase</keyword>
<dbReference type="GO" id="GO:0003676">
    <property type="term" value="F:nucleic acid binding"/>
    <property type="evidence" value="ECO:0007669"/>
    <property type="project" value="InterPro"/>
</dbReference>
<dbReference type="Pfam" id="PF00271">
    <property type="entry name" value="Helicase_C"/>
    <property type="match status" value="1"/>
</dbReference>
<accession>A0A448MXF8</accession>
<dbReference type="GO" id="GO:0004386">
    <property type="term" value="F:helicase activity"/>
    <property type="evidence" value="ECO:0007669"/>
    <property type="project" value="UniProtKB-KW"/>
</dbReference>
<dbReference type="Proteomes" id="UP000273044">
    <property type="component" value="Chromosome"/>
</dbReference>
<organism evidence="7 8">
    <name type="scientific">Arachnia propionica</name>
    <dbReference type="NCBI Taxonomy" id="1750"/>
    <lineage>
        <taxon>Bacteria</taxon>
        <taxon>Bacillati</taxon>
        <taxon>Actinomycetota</taxon>
        <taxon>Actinomycetes</taxon>
        <taxon>Propionibacteriales</taxon>
        <taxon>Propionibacteriaceae</taxon>
        <taxon>Arachnia</taxon>
    </lineage>
</organism>
<dbReference type="SMART" id="SM00490">
    <property type="entry name" value="HELICc"/>
    <property type="match status" value="1"/>
</dbReference>
<keyword evidence="3 7" id="KW-0347">Helicase</keyword>
<evidence type="ECO:0000256" key="4">
    <source>
        <dbReference type="ARBA" id="ARBA00022840"/>
    </source>
</evidence>
<dbReference type="GO" id="GO:0016787">
    <property type="term" value="F:hydrolase activity"/>
    <property type="evidence" value="ECO:0007669"/>
    <property type="project" value="UniProtKB-KW"/>
</dbReference>
<name>A0A448MXF8_9ACTN</name>
<dbReference type="GeneID" id="64406574"/>
<evidence type="ECO:0000313" key="8">
    <source>
        <dbReference type="Proteomes" id="UP000273044"/>
    </source>
</evidence>
<dbReference type="InterPro" id="IPR027417">
    <property type="entry name" value="P-loop_NTPase"/>
</dbReference>
<dbReference type="CDD" id="cd17921">
    <property type="entry name" value="DEXHc_Ski2"/>
    <property type="match status" value="1"/>
</dbReference>
<dbReference type="InterPro" id="IPR050699">
    <property type="entry name" value="RNA-DNA_Helicase"/>
</dbReference>
<feature type="domain" description="Helicase ATP-binding" evidence="5">
    <location>
        <begin position="40"/>
        <end position="196"/>
    </location>
</feature>
<evidence type="ECO:0000256" key="2">
    <source>
        <dbReference type="ARBA" id="ARBA00022801"/>
    </source>
</evidence>
<dbReference type="InterPro" id="IPR011545">
    <property type="entry name" value="DEAD/DEAH_box_helicase_dom"/>
</dbReference>
<dbReference type="PANTHER" id="PTHR12131">
    <property type="entry name" value="ATP-DEPENDENT RNA AND DNA HELICASE"/>
    <property type="match status" value="1"/>
</dbReference>
<evidence type="ECO:0000256" key="1">
    <source>
        <dbReference type="ARBA" id="ARBA00022741"/>
    </source>
</evidence>
<dbReference type="Pfam" id="PF12029">
    <property type="entry name" value="DUF3516"/>
    <property type="match status" value="1"/>
</dbReference>
<dbReference type="InterPro" id="IPR021904">
    <property type="entry name" value="DUF3516"/>
</dbReference>